<accession>A0A157SHT1</accession>
<dbReference type="Gene3D" id="1.20.5.340">
    <property type="match status" value="2"/>
</dbReference>
<evidence type="ECO:0000313" key="2">
    <source>
        <dbReference type="EMBL" id="SAI69997.1"/>
    </source>
</evidence>
<gene>
    <name evidence="2" type="primary">bsp22_3</name>
    <name evidence="2" type="ORF">SAMEA3906486_02835</name>
</gene>
<reference evidence="2 3" key="1">
    <citation type="submission" date="2016-04" db="EMBL/GenBank/DDBJ databases">
        <authorList>
            <consortium name="Pathogen Informatics"/>
        </authorList>
    </citation>
    <scope>NUCLEOTIDE SEQUENCE [LARGE SCALE GENOMIC DNA]</scope>
    <source>
        <strain evidence="2 3">H050680373</strain>
    </source>
</reference>
<feature type="coiled-coil region" evidence="1">
    <location>
        <begin position="180"/>
        <end position="242"/>
    </location>
</feature>
<dbReference type="STRING" id="288768.SAMEA3906486_02835"/>
<organism evidence="2 3">
    <name type="scientific">Bordetella ansorpii</name>
    <dbReference type="NCBI Taxonomy" id="288768"/>
    <lineage>
        <taxon>Bacteria</taxon>
        <taxon>Pseudomonadati</taxon>
        <taxon>Pseudomonadota</taxon>
        <taxon>Betaproteobacteria</taxon>
        <taxon>Burkholderiales</taxon>
        <taxon>Alcaligenaceae</taxon>
        <taxon>Bordetella</taxon>
    </lineage>
</organism>
<sequence>MSNFAVGGAGQVGSINLSSMDLETALLAVQSQRSELLESSLRSQMESVNARNQQIADLNNKISANQTQANELDAQNAQLTADNAAAKSQIGALESQSVSLDTQIAGLKDLQSRLAASKCPDPEGFYGLSWGQGDNAAQSHQTLQQVRDAGLTVPAGADAPRDVDRNGTMDAKGRVVQGWVNELNGKISALESQKAAANSQAATLTQTIASNEATITSNTTQAKELRAGMDDMKRQVDGLSNAQQMDMLRLQSLTNKRNEAFDVMTNFVKKMQDSRSSIIGNMR</sequence>
<evidence type="ECO:0000313" key="3">
    <source>
        <dbReference type="Proteomes" id="UP000076848"/>
    </source>
</evidence>
<feature type="coiled-coil region" evidence="1">
    <location>
        <begin position="55"/>
        <end position="96"/>
    </location>
</feature>
<proteinExistence type="predicted"/>
<protein>
    <submittedName>
        <fullName evidence="2">Secreted protein</fullName>
    </submittedName>
</protein>
<dbReference type="Proteomes" id="UP000076848">
    <property type="component" value="Unassembled WGS sequence"/>
</dbReference>
<keyword evidence="3" id="KW-1185">Reference proteome</keyword>
<name>A0A157SHT1_9BORD</name>
<dbReference type="EMBL" id="FKIF01000006">
    <property type="protein sequence ID" value="SAI69997.1"/>
    <property type="molecule type" value="Genomic_DNA"/>
</dbReference>
<keyword evidence="1" id="KW-0175">Coiled coil</keyword>
<dbReference type="RefSeq" id="WP_231885999.1">
    <property type="nucleotide sequence ID" value="NZ_FKIF01000006.1"/>
</dbReference>
<evidence type="ECO:0000256" key="1">
    <source>
        <dbReference type="SAM" id="Coils"/>
    </source>
</evidence>
<dbReference type="AlphaFoldDB" id="A0A157SHT1"/>